<keyword evidence="5" id="KW-1185">Reference proteome</keyword>
<dbReference type="EMBL" id="JEOB01000002">
    <property type="protein sequence ID" value="EXM39857.1"/>
    <property type="molecule type" value="Genomic_DNA"/>
</dbReference>
<dbReference type="AlphaFoldDB" id="A0A011V327"/>
<name>A0A011V327_RUMAL</name>
<feature type="coiled-coil region" evidence="2">
    <location>
        <begin position="158"/>
        <end position="250"/>
    </location>
</feature>
<gene>
    <name evidence="4" type="ORF">RASY3_08890</name>
</gene>
<evidence type="ECO:0000313" key="4">
    <source>
        <dbReference type="EMBL" id="EXM39857.1"/>
    </source>
</evidence>
<dbReference type="PANTHER" id="PTHR38432:SF2">
    <property type="entry name" value="TELLURITE RESISTANCE PROTEIN"/>
    <property type="match status" value="1"/>
</dbReference>
<dbReference type="PATRIC" id="fig|1341156.4.peg.1083"/>
<dbReference type="Proteomes" id="UP000021369">
    <property type="component" value="Unassembled WGS sequence"/>
</dbReference>
<feature type="region of interest" description="Disordered" evidence="3">
    <location>
        <begin position="1"/>
        <end position="22"/>
    </location>
</feature>
<comment type="similarity">
    <text evidence="1">Belongs to the TelA family.</text>
</comment>
<dbReference type="PANTHER" id="PTHR38432">
    <property type="entry name" value="TELA-LIKE PROTEIN SAOUHSC_01408"/>
    <property type="match status" value="1"/>
</dbReference>
<evidence type="ECO:0000256" key="3">
    <source>
        <dbReference type="SAM" id="MobiDB-lite"/>
    </source>
</evidence>
<dbReference type="InterPro" id="IPR008863">
    <property type="entry name" value="Toxic_anion-R_TelA"/>
</dbReference>
<dbReference type="PIRSF" id="PIRSF026508">
    <property type="entry name" value="TelA"/>
    <property type="match status" value="1"/>
</dbReference>
<protein>
    <recommendedName>
        <fullName evidence="6">Tellurium resistance protein</fullName>
    </recommendedName>
</protein>
<dbReference type="Pfam" id="PF05816">
    <property type="entry name" value="TelA"/>
    <property type="match status" value="1"/>
</dbReference>
<sequence length="395" mass="44745">MGLDFTKAAPQPAPAAAPTTDAMPTVAAAPVQQETELSVVEKYDIVADREQMTTELVNSPEVDALVSTIELDNLDSIVTFGAEAADEIAKASDQVLNSMNMTQIDETSQLMQVLANIMSKFDVDEIKDDPSFFKKIFNNARKQLDKILAKYHTMGDEVDKIYVQLRKYEDEIKQSNRKLNTMFDANVNFYHDLVKYILAGEQGCRELEAYIAQKQDELEKTGDNSIQFELQSLNQALMMLEQRVQDLRTAENVAMQSIPMLKTMEFSNYNLVRKINSAFIITLPIFKQALAQAILLKRQKIQAESMAALDQKTNEMLIKNAHNTVEQSKMTARLASGSSIQIETLETTWKTIMNGIEETRGIEAEARKKRQEDKVRLEAIKQDFKAHYDVPDKRK</sequence>
<organism evidence="4 5">
    <name type="scientific">Ruminococcus albus SY3</name>
    <dbReference type="NCBI Taxonomy" id="1341156"/>
    <lineage>
        <taxon>Bacteria</taxon>
        <taxon>Bacillati</taxon>
        <taxon>Bacillota</taxon>
        <taxon>Clostridia</taxon>
        <taxon>Eubacteriales</taxon>
        <taxon>Oscillospiraceae</taxon>
        <taxon>Ruminococcus</taxon>
    </lineage>
</organism>
<evidence type="ECO:0000256" key="2">
    <source>
        <dbReference type="SAM" id="Coils"/>
    </source>
</evidence>
<dbReference type="OrthoDB" id="9768858at2"/>
<reference evidence="4 5" key="1">
    <citation type="submission" date="2013-06" db="EMBL/GenBank/DDBJ databases">
        <title>Rumen cellulosomics: divergent fiber-degrading strategies revealed by comparative genome-wide analysis of six Ruminococcal strains.</title>
        <authorList>
            <person name="Dassa B."/>
            <person name="Borovok I."/>
            <person name="Lamed R."/>
            <person name="Flint H."/>
            <person name="Yeoman C.J."/>
            <person name="White B."/>
            <person name="Bayer E.A."/>
        </authorList>
    </citation>
    <scope>NUCLEOTIDE SEQUENCE [LARGE SCALE GENOMIC DNA]</scope>
    <source>
        <strain evidence="4 5">SY3</strain>
    </source>
</reference>
<keyword evidence="2" id="KW-0175">Coiled coil</keyword>
<accession>A0A011V327</accession>
<comment type="caution">
    <text evidence="4">The sequence shown here is derived from an EMBL/GenBank/DDBJ whole genome shotgun (WGS) entry which is preliminary data.</text>
</comment>
<evidence type="ECO:0000313" key="5">
    <source>
        <dbReference type="Proteomes" id="UP000021369"/>
    </source>
</evidence>
<dbReference type="RefSeq" id="WP_024856083.1">
    <property type="nucleotide sequence ID" value="NZ_JEOB01000002.1"/>
</dbReference>
<evidence type="ECO:0000256" key="1">
    <source>
        <dbReference type="PIRNR" id="PIRNR026508"/>
    </source>
</evidence>
<evidence type="ECO:0008006" key="6">
    <source>
        <dbReference type="Google" id="ProtNLM"/>
    </source>
</evidence>
<proteinExistence type="inferred from homology"/>